<keyword evidence="5 9" id="KW-0010">Activator</keyword>
<evidence type="ECO:0000256" key="3">
    <source>
        <dbReference type="ARBA" id="ARBA00019617"/>
    </source>
</evidence>
<evidence type="ECO:0000256" key="5">
    <source>
        <dbReference type="ARBA" id="ARBA00023159"/>
    </source>
</evidence>
<dbReference type="Pfam" id="PF09748">
    <property type="entry name" value="Med10"/>
    <property type="match status" value="1"/>
</dbReference>
<organism evidence="10 11">
    <name type="scientific">Steinernema glaseri</name>
    <dbReference type="NCBI Taxonomy" id="37863"/>
    <lineage>
        <taxon>Eukaryota</taxon>
        <taxon>Metazoa</taxon>
        <taxon>Ecdysozoa</taxon>
        <taxon>Nematoda</taxon>
        <taxon>Chromadorea</taxon>
        <taxon>Rhabditida</taxon>
        <taxon>Tylenchina</taxon>
        <taxon>Panagrolaimomorpha</taxon>
        <taxon>Strongyloidoidea</taxon>
        <taxon>Steinernematidae</taxon>
        <taxon>Steinernema</taxon>
    </lineage>
</organism>
<dbReference type="InterPro" id="IPR019145">
    <property type="entry name" value="Mediator_Med10"/>
</dbReference>
<dbReference type="WBParaSite" id="L893_g16079.t1">
    <property type="protein sequence ID" value="L893_g16079.t1"/>
    <property type="gene ID" value="L893_g16079"/>
</dbReference>
<evidence type="ECO:0000256" key="6">
    <source>
        <dbReference type="ARBA" id="ARBA00023163"/>
    </source>
</evidence>
<sequence length="169" mass="19434">MTCPLQVTRIHRTMENNGSGQYGSGSSGMNTDFSLDRFTQLERTLDQFQENARHLGVIATEFTSKSQEPLNQKLHTLISGLQEIDAIKSQFADVKVPLELLEYLNSGKNPHIFTREMLLRTSEKNREVNGKIEVYTKFRANLLNELGHEVPEEILKYLDIRHMKEGNRK</sequence>
<evidence type="ECO:0000256" key="2">
    <source>
        <dbReference type="ARBA" id="ARBA00005389"/>
    </source>
</evidence>
<dbReference type="Proteomes" id="UP000095287">
    <property type="component" value="Unplaced"/>
</dbReference>
<keyword evidence="4 9" id="KW-0805">Transcription regulation</keyword>
<dbReference type="PANTHER" id="PTHR13345">
    <property type="entry name" value="MEDIATOR OF RNA POLYMERASE II TRANSCRIPTION SUBUNIT 10"/>
    <property type="match status" value="1"/>
</dbReference>
<name>A0A1I7YGF2_9BILA</name>
<keyword evidence="10" id="KW-1185">Reference proteome</keyword>
<comment type="function">
    <text evidence="9">Component of the Mediator complex, a coactivator involved in the regulated transcription of nearly all RNA polymerase II-dependent genes. Mediator functions as a bridge to convey information from gene-specific regulatory proteins to the basal RNA polymerase II transcription machinery. Mediator is recruited to promoters by direct interactions with regulatory proteins and serves as a scaffold for the assembly of a functional preinitiation complex with RNA polymerase II and the general transcription factors.</text>
</comment>
<keyword evidence="6 9" id="KW-0804">Transcription</keyword>
<evidence type="ECO:0000313" key="11">
    <source>
        <dbReference type="WBParaSite" id="L893_g16079.t1"/>
    </source>
</evidence>
<dbReference type="GO" id="GO:0006357">
    <property type="term" value="P:regulation of transcription by RNA polymerase II"/>
    <property type="evidence" value="ECO:0007669"/>
    <property type="project" value="InterPro"/>
</dbReference>
<dbReference type="GO" id="GO:0016592">
    <property type="term" value="C:mediator complex"/>
    <property type="evidence" value="ECO:0007669"/>
    <property type="project" value="InterPro"/>
</dbReference>
<evidence type="ECO:0000256" key="7">
    <source>
        <dbReference type="ARBA" id="ARBA00023242"/>
    </source>
</evidence>
<evidence type="ECO:0000256" key="8">
    <source>
        <dbReference type="ARBA" id="ARBA00032004"/>
    </source>
</evidence>
<evidence type="ECO:0000313" key="10">
    <source>
        <dbReference type="Proteomes" id="UP000095287"/>
    </source>
</evidence>
<gene>
    <name evidence="9" type="primary">MED10</name>
</gene>
<reference evidence="11" key="1">
    <citation type="submission" date="2016-11" db="UniProtKB">
        <authorList>
            <consortium name="WormBaseParasite"/>
        </authorList>
    </citation>
    <scope>IDENTIFICATION</scope>
</reference>
<keyword evidence="7 9" id="KW-0539">Nucleus</keyword>
<comment type="similarity">
    <text evidence="2 9">Belongs to the Mediator complex subunit 10 family.</text>
</comment>
<comment type="subunit">
    <text evidence="9">Component of the Mediator complex.</text>
</comment>
<evidence type="ECO:0000256" key="1">
    <source>
        <dbReference type="ARBA" id="ARBA00004123"/>
    </source>
</evidence>
<accession>A0A1I7YGF2</accession>
<evidence type="ECO:0000256" key="4">
    <source>
        <dbReference type="ARBA" id="ARBA00023015"/>
    </source>
</evidence>
<dbReference type="PANTHER" id="PTHR13345:SF13">
    <property type="entry name" value="MEDIATOR OF RNA POLYMERASE II TRANSCRIPTION SUBUNIT 10"/>
    <property type="match status" value="1"/>
</dbReference>
<comment type="subcellular location">
    <subcellularLocation>
        <location evidence="1 9">Nucleus</location>
    </subcellularLocation>
</comment>
<dbReference type="AlphaFoldDB" id="A0A1I7YGF2"/>
<proteinExistence type="inferred from homology"/>
<dbReference type="GO" id="GO:0003712">
    <property type="term" value="F:transcription coregulator activity"/>
    <property type="evidence" value="ECO:0007669"/>
    <property type="project" value="InterPro"/>
</dbReference>
<protein>
    <recommendedName>
        <fullName evidence="3 9">Mediator of RNA polymerase II transcription subunit 10</fullName>
    </recommendedName>
    <alternativeName>
        <fullName evidence="8 9">Mediator complex subunit 10</fullName>
    </alternativeName>
</protein>
<evidence type="ECO:0000256" key="9">
    <source>
        <dbReference type="RuleBase" id="RU364146"/>
    </source>
</evidence>